<evidence type="ECO:0000313" key="25">
    <source>
        <dbReference type="Proteomes" id="UP001148786"/>
    </source>
</evidence>
<comment type="subcellular location">
    <subcellularLocation>
        <location evidence="1">Nucleus</location>
    </subcellularLocation>
</comment>
<dbReference type="FunFam" id="3.90.1800.10:FF:000002">
    <property type="entry name" value="DNA-directed RNA polymerase subunit beta"/>
    <property type="match status" value="1"/>
</dbReference>
<keyword evidence="4 15" id="KW-0240">DNA-directed RNA polymerase</keyword>
<name>A0A9W8N0K1_9AGAR</name>
<evidence type="ECO:0000259" key="17">
    <source>
        <dbReference type="Pfam" id="PF00562"/>
    </source>
</evidence>
<evidence type="ECO:0000256" key="13">
    <source>
        <dbReference type="ARBA" id="ARBA00048552"/>
    </source>
</evidence>
<evidence type="ECO:0000256" key="4">
    <source>
        <dbReference type="ARBA" id="ARBA00022478"/>
    </source>
</evidence>
<dbReference type="FunFam" id="3.90.1070.20:FF:000001">
    <property type="entry name" value="DNA-directed RNA polymerase subunit beta"/>
    <property type="match status" value="1"/>
</dbReference>
<dbReference type="GO" id="GO:0003677">
    <property type="term" value="F:DNA binding"/>
    <property type="evidence" value="ECO:0007669"/>
    <property type="project" value="InterPro"/>
</dbReference>
<dbReference type="InterPro" id="IPR037033">
    <property type="entry name" value="DNA-dir_RNAP_su2_hyb_sf"/>
</dbReference>
<dbReference type="Gene3D" id="2.40.270.10">
    <property type="entry name" value="DNA-directed RNA polymerase, subunit 2, domain 6"/>
    <property type="match status" value="1"/>
</dbReference>
<dbReference type="FunFam" id="3.90.1110.10:FF:000003">
    <property type="entry name" value="DNA-directed RNA polymerase subunit beta"/>
    <property type="match status" value="1"/>
</dbReference>
<comment type="similarity">
    <text evidence="2 15">Belongs to the RNA polymerase beta chain family.</text>
</comment>
<feature type="domain" description="RNA polymerase Rpb2" evidence="21">
    <location>
        <begin position="783"/>
        <end position="845"/>
    </location>
</feature>
<evidence type="ECO:0000259" key="19">
    <source>
        <dbReference type="Pfam" id="PF04561"/>
    </source>
</evidence>
<comment type="caution">
    <text evidence="24">The sequence shown here is derived from an EMBL/GenBank/DDBJ whole genome shotgun (WGS) entry which is preliminary data.</text>
</comment>
<dbReference type="OrthoDB" id="10248617at2759"/>
<protein>
    <recommendedName>
        <fullName evidence="15">DNA-directed RNA polymerase subunit beta</fullName>
        <ecNumber evidence="15">2.7.7.6</ecNumber>
    </recommendedName>
</protein>
<dbReference type="InterPro" id="IPR007646">
    <property type="entry name" value="RNA_pol_Rpb2_4"/>
</dbReference>
<evidence type="ECO:0000256" key="8">
    <source>
        <dbReference type="ARBA" id="ARBA00022771"/>
    </source>
</evidence>
<evidence type="ECO:0000256" key="9">
    <source>
        <dbReference type="ARBA" id="ARBA00022833"/>
    </source>
</evidence>
<reference evidence="24" key="1">
    <citation type="submission" date="2022-07" db="EMBL/GenBank/DDBJ databases">
        <title>Genome Sequence of Agrocybe chaxingu.</title>
        <authorList>
            <person name="Buettner E."/>
        </authorList>
    </citation>
    <scope>NUCLEOTIDE SEQUENCE</scope>
    <source>
        <strain evidence="24">MP-N11</strain>
    </source>
</reference>
<evidence type="ECO:0000256" key="1">
    <source>
        <dbReference type="ARBA" id="ARBA00004123"/>
    </source>
</evidence>
<feature type="domain" description="RNA polymerase Rpb2" evidence="22">
    <location>
        <begin position="881"/>
        <end position="942"/>
    </location>
</feature>
<evidence type="ECO:0000259" key="18">
    <source>
        <dbReference type="Pfam" id="PF04560"/>
    </source>
</evidence>
<evidence type="ECO:0000256" key="3">
    <source>
        <dbReference type="ARBA" id="ARBA00011730"/>
    </source>
</evidence>
<proteinExistence type="inferred from homology"/>
<dbReference type="FunFam" id="2.40.50.150:FF:000002">
    <property type="entry name" value="DNA-directed RNA polymerase subunit beta"/>
    <property type="match status" value="1"/>
</dbReference>
<evidence type="ECO:0000256" key="16">
    <source>
        <dbReference type="SAM" id="MobiDB-lite"/>
    </source>
</evidence>
<dbReference type="GO" id="GO:0003899">
    <property type="term" value="F:DNA-directed RNA polymerase activity"/>
    <property type="evidence" value="ECO:0007669"/>
    <property type="project" value="UniProtKB-EC"/>
</dbReference>
<dbReference type="SUPFAM" id="SSF64484">
    <property type="entry name" value="beta and beta-prime subunits of DNA dependent RNA-polymerase"/>
    <property type="match status" value="1"/>
</dbReference>
<dbReference type="NCBIfam" id="NF007175">
    <property type="entry name" value="PRK09606.1"/>
    <property type="match status" value="1"/>
</dbReference>
<dbReference type="InterPro" id="IPR014724">
    <property type="entry name" value="RNA_pol_RPB2_OB-fold"/>
</dbReference>
<keyword evidence="9" id="KW-0862">Zinc</keyword>
<dbReference type="SUPFAM" id="SSF56112">
    <property type="entry name" value="Protein kinase-like (PK-like)"/>
    <property type="match status" value="1"/>
</dbReference>
<dbReference type="Pfam" id="PF04563">
    <property type="entry name" value="RNA_pol_Rpb2_1"/>
    <property type="match status" value="1"/>
</dbReference>
<dbReference type="GO" id="GO:0005665">
    <property type="term" value="C:RNA polymerase II, core complex"/>
    <property type="evidence" value="ECO:0007669"/>
    <property type="project" value="UniProtKB-ARBA"/>
</dbReference>
<dbReference type="PANTHER" id="PTHR20856">
    <property type="entry name" value="DNA-DIRECTED RNA POLYMERASE I SUBUNIT 2"/>
    <property type="match status" value="1"/>
</dbReference>
<keyword evidence="5 15" id="KW-0808">Transferase</keyword>
<keyword evidence="8" id="KW-0863">Zinc-finger</keyword>
<dbReference type="InterPro" id="IPR007645">
    <property type="entry name" value="RNA_pol_Rpb2_3"/>
</dbReference>
<dbReference type="Gene3D" id="3.90.1110.10">
    <property type="entry name" value="RNA polymerase Rpb2, domain 2"/>
    <property type="match status" value="1"/>
</dbReference>
<dbReference type="Pfam" id="PF03881">
    <property type="entry name" value="Fructosamin_kin"/>
    <property type="match status" value="1"/>
</dbReference>
<dbReference type="Pfam" id="PF04566">
    <property type="entry name" value="RNA_pol_Rpb2_4"/>
    <property type="match status" value="1"/>
</dbReference>
<evidence type="ECO:0000256" key="10">
    <source>
        <dbReference type="ARBA" id="ARBA00022842"/>
    </source>
</evidence>
<feature type="domain" description="RNA polymerase beta subunit protrusion" evidence="20">
    <location>
        <begin position="341"/>
        <end position="757"/>
    </location>
</feature>
<evidence type="ECO:0000259" key="21">
    <source>
        <dbReference type="Pfam" id="PF04565"/>
    </source>
</evidence>
<dbReference type="Pfam" id="PF04561">
    <property type="entry name" value="RNA_pol_Rpb2_2"/>
    <property type="match status" value="1"/>
</dbReference>
<evidence type="ECO:0000256" key="15">
    <source>
        <dbReference type="RuleBase" id="RU363031"/>
    </source>
</evidence>
<evidence type="ECO:0000259" key="22">
    <source>
        <dbReference type="Pfam" id="PF04566"/>
    </source>
</evidence>
<evidence type="ECO:0000256" key="6">
    <source>
        <dbReference type="ARBA" id="ARBA00022695"/>
    </source>
</evidence>
<evidence type="ECO:0000259" key="20">
    <source>
        <dbReference type="Pfam" id="PF04563"/>
    </source>
</evidence>
<dbReference type="Pfam" id="PF04565">
    <property type="entry name" value="RNA_pol_Rpb2_3"/>
    <property type="match status" value="1"/>
</dbReference>
<dbReference type="Gene3D" id="3.90.1800.10">
    <property type="entry name" value="RNA polymerase alpha subunit dimerisation domain"/>
    <property type="match status" value="1"/>
</dbReference>
<evidence type="ECO:0000256" key="7">
    <source>
        <dbReference type="ARBA" id="ARBA00022723"/>
    </source>
</evidence>
<dbReference type="InterPro" id="IPR037034">
    <property type="entry name" value="RNA_pol_Rpb2_2_sf"/>
</dbReference>
<dbReference type="GO" id="GO:0006367">
    <property type="term" value="P:transcription initiation at RNA polymerase II promoter"/>
    <property type="evidence" value="ECO:0007669"/>
    <property type="project" value="UniProtKB-ARBA"/>
</dbReference>
<dbReference type="GO" id="GO:0008270">
    <property type="term" value="F:zinc ion binding"/>
    <property type="evidence" value="ECO:0007669"/>
    <property type="project" value="UniProtKB-KW"/>
</dbReference>
<feature type="region of interest" description="Disordered" evidence="16">
    <location>
        <begin position="1214"/>
        <end position="1240"/>
    </location>
</feature>
<dbReference type="Pfam" id="PF04560">
    <property type="entry name" value="RNA_pol_Rpb2_7"/>
    <property type="match status" value="1"/>
</dbReference>
<dbReference type="FunFam" id="3.90.1100.10:FF:000005">
    <property type="entry name" value="DNA-directed RNA polymerase subunit beta"/>
    <property type="match status" value="1"/>
</dbReference>
<dbReference type="Proteomes" id="UP001148786">
    <property type="component" value="Unassembled WGS sequence"/>
</dbReference>
<dbReference type="InterPro" id="IPR015712">
    <property type="entry name" value="DNA-dir_RNA_pol_su2"/>
</dbReference>
<dbReference type="InterPro" id="IPR007120">
    <property type="entry name" value="DNA-dir_RNAP_su2_dom"/>
</dbReference>
<dbReference type="Gene3D" id="3.90.1100.10">
    <property type="match status" value="1"/>
</dbReference>
<evidence type="ECO:0000256" key="14">
    <source>
        <dbReference type="ARBA" id="ARBA00048655"/>
    </source>
</evidence>
<dbReference type="GO" id="GO:0102193">
    <property type="term" value="F:protein-ribulosamine 3-kinase activity"/>
    <property type="evidence" value="ECO:0007669"/>
    <property type="project" value="UniProtKB-EC"/>
</dbReference>
<dbReference type="InterPro" id="IPR007642">
    <property type="entry name" value="RNA_pol_Rpb2_2"/>
</dbReference>
<dbReference type="Gene3D" id="3.90.1070.20">
    <property type="match status" value="1"/>
</dbReference>
<dbReference type="Gene3D" id="3.90.1200.10">
    <property type="match status" value="1"/>
</dbReference>
<keyword evidence="11 15" id="KW-0804">Transcription</keyword>
<evidence type="ECO:0000256" key="12">
    <source>
        <dbReference type="ARBA" id="ARBA00023242"/>
    </source>
</evidence>
<dbReference type="Gene3D" id="2.40.50.150">
    <property type="match status" value="1"/>
</dbReference>
<evidence type="ECO:0000256" key="2">
    <source>
        <dbReference type="ARBA" id="ARBA00006835"/>
    </source>
</evidence>
<dbReference type="InterPro" id="IPR007644">
    <property type="entry name" value="RNA_pol_bsu_protrusion"/>
</dbReference>
<dbReference type="PROSITE" id="PS01166">
    <property type="entry name" value="RNA_POL_BETA"/>
    <property type="match status" value="1"/>
</dbReference>
<feature type="domain" description="DNA-directed RNA polymerase subunit 2 hybrid-binding" evidence="17">
    <location>
        <begin position="1050"/>
        <end position="1422"/>
    </location>
</feature>
<feature type="domain" description="RNA polymerase Rpb2" evidence="19">
    <location>
        <begin position="519"/>
        <end position="709"/>
    </location>
</feature>
<comment type="catalytic activity">
    <reaction evidence="13 15">
        <text>RNA(n) + a ribonucleoside 5'-triphosphate = RNA(n+1) + diphosphate</text>
        <dbReference type="Rhea" id="RHEA:21248"/>
        <dbReference type="Rhea" id="RHEA-COMP:14527"/>
        <dbReference type="Rhea" id="RHEA-COMP:17342"/>
        <dbReference type="ChEBI" id="CHEBI:33019"/>
        <dbReference type="ChEBI" id="CHEBI:61557"/>
        <dbReference type="ChEBI" id="CHEBI:140395"/>
        <dbReference type="EC" id="2.7.7.6"/>
    </reaction>
</comment>
<evidence type="ECO:0000259" key="23">
    <source>
        <dbReference type="Pfam" id="PF04567"/>
    </source>
</evidence>
<dbReference type="InterPro" id="IPR016477">
    <property type="entry name" value="Fructo-/Ketosamine-3-kinase"/>
</dbReference>
<organism evidence="24 25">
    <name type="scientific">Agrocybe chaxingu</name>
    <dbReference type="NCBI Taxonomy" id="84603"/>
    <lineage>
        <taxon>Eukaryota</taxon>
        <taxon>Fungi</taxon>
        <taxon>Dikarya</taxon>
        <taxon>Basidiomycota</taxon>
        <taxon>Agaricomycotina</taxon>
        <taxon>Agaricomycetes</taxon>
        <taxon>Agaricomycetidae</taxon>
        <taxon>Agaricales</taxon>
        <taxon>Agaricineae</taxon>
        <taxon>Strophariaceae</taxon>
        <taxon>Agrocybe</taxon>
    </lineage>
</organism>
<dbReference type="FunFam" id="3.90.1100.10:FF:000003">
    <property type="entry name" value="DNA-directed RNA polymerase subunit beta"/>
    <property type="match status" value="1"/>
</dbReference>
<keyword evidence="7" id="KW-0479">Metal-binding</keyword>
<dbReference type="Pfam" id="PF04567">
    <property type="entry name" value="RNA_pol_Rpb2_5"/>
    <property type="match status" value="1"/>
</dbReference>
<evidence type="ECO:0000313" key="24">
    <source>
        <dbReference type="EMBL" id="KAJ3516363.1"/>
    </source>
</evidence>
<keyword evidence="10" id="KW-0460">Magnesium</keyword>
<keyword evidence="25" id="KW-1185">Reference proteome</keyword>
<dbReference type="CDD" id="cd00653">
    <property type="entry name" value="RNA_pol_B_RPB2"/>
    <property type="match status" value="1"/>
</dbReference>
<dbReference type="InterPro" id="IPR011009">
    <property type="entry name" value="Kinase-like_dom_sf"/>
</dbReference>
<dbReference type="EMBL" id="JANKHO010000057">
    <property type="protein sequence ID" value="KAJ3516363.1"/>
    <property type="molecule type" value="Genomic_DNA"/>
</dbReference>
<dbReference type="GO" id="GO:0031047">
    <property type="term" value="P:regulatory ncRNA-mediated gene silencing"/>
    <property type="evidence" value="ECO:0007669"/>
    <property type="project" value="UniProtKB-ARBA"/>
</dbReference>
<dbReference type="InterPro" id="IPR007641">
    <property type="entry name" value="RNA_pol_Rpb2_7"/>
</dbReference>
<dbReference type="Pfam" id="PF00562">
    <property type="entry name" value="RNA_pol_Rpb2_6"/>
    <property type="match status" value="1"/>
</dbReference>
<gene>
    <name evidence="24" type="ORF">NLJ89_g1170</name>
</gene>
<keyword evidence="12" id="KW-0539">Nucleus</keyword>
<dbReference type="FunFam" id="2.40.270.10:FF:000006">
    <property type="entry name" value="DNA-directed RNA polymerase subunit beta"/>
    <property type="match status" value="1"/>
</dbReference>
<comment type="subunit">
    <text evidence="3">Component of the RNA polymerase II (Pol II) complex consisting of 12 subunits.</text>
</comment>
<evidence type="ECO:0000256" key="5">
    <source>
        <dbReference type="ARBA" id="ARBA00022679"/>
    </source>
</evidence>
<sequence>MAIPQPILSKLQELEPDASFEGNLPRVRSSSGSIYFAKVGAPREEEQYAGEAESLKAIGSAAPSLAPRVFCSGVTESGTPYFISEYKDIGSLTSPAASVLAKRMATELHAKSSPTGKFGFATPTYCGVTKLSNGWFDRWDECYASMIGDLLDQLRRKGRFEHLCRKGERVKNEVIPKLLGGGAIQNRGIWSLTYVQGPIDTQPVILHGDLWSGNAGVDTATGQPIIFDPASYYGHNEAECFDLSCQQHQTALRNLRFNAVLELLVRRVQDPIYLRNPSNSVLLVAHFTLCTYLNTSREYNAPQDPYDDGNYGMEEDEEFEDDDITQEDSWAVITSFFDQKGLVRQQLDSFDEFVQNTMQELVDENADLILDQADQHTGHDTDMTRRYEIRFGQIYLSRPTVTEADGSVVPVFPQEARLRNLTYSAPLYIEMKKRVMIGREDPDGVPGDIAWEAEHEETTDDTTKVWIGKVPIMLRSTFCILRGLQDQDLYDLNECPYDSGGYFIINGSEKVLIAQERMATNHVYVFAKAQPSPINFLAEIRSAVEKGGKTISQFQVKMFHRNQERSLGNVMKATIPYIKVDIPIWVVFRALGVISDRDILEHICYDMQDSQMLELLKPCIDDGFVIQDREVALDFIGNRGTTTGLSRERRIRYAQEILQKEMLPHISMSEGSESKKAYFFGYMIHRLLLAALERRELDDRDHFGKKRLDLAGPLLANLFRMLFRKLTKDVYRYLQKCVETHKEFNLALAVKHQTITNGLKYSLATGNWGDQKKSMSSKAGVSQVLNRYTYASTLSHLRRCNTPLGREGKIAKPRQLHNTHWGMVCPAETPEGQACGLVKNLALMSCISVGTMSAPVIEFLEEWGLESLEENAHSSTAFTKVFVNGVWIGVHRDAANLVKTLKKLRRKDDISPEVSVVRDIREKELRVYTDAGRVCRPLFIVENQRLAIQKRHIRWLRNGLNDDGEEFKWEHLVKGGVIELLDAEEEETVMIAMEPLDLENSRLQQQGVDPFEKKDMDGEEYDISARLKAPTHTHTWTHCEIHPSMILGICASIIPFPDHNQSPRNTYQSAMGKQAMGIYLTNFLIRMDTMANILYYPQKPLATTRSMEYLKFRELPAGQNAIVAILCYSGYNQEDSVIMNQSSIDRGLFRSIYYRSYMDLEKKSGIQQLEEFEKPTRENTLRLKHGTYDKLEDDGLIAPGTGVAGEDIIIGKTAPIPPDSEELGQRTRTHTRRDVSTPLKSTESGIVDQVLITTNSEGQKFVKVRVRSTRIPQIGDKFASRHGQKGTIGVTYRQEDMPFTAEGIVPDLIINPHAIPSRMTIGHLVECLLSKVATLIGKEGDATPFTDLTVQSVSSVLQDKGYQSRGLEVMYHGHTGKKLQAQVYLGPTYYQRLKHMVDDKIHSRARGPVQILTRQPVEGRSRDGGLRFGEMERDCMISHGIAGFLKERLFEASDAYRLHVCDICGLTAIANLKKQSFECRACKNKTACSQLYIPYAAKLLFQELQSMNIAPRLYTVSSGRIRD</sequence>
<comment type="function">
    <text evidence="15">DNA-dependent RNA polymerase catalyzes the transcription of DNA into RNA using the four ribonucleoside triphosphates as substrates.</text>
</comment>
<evidence type="ECO:0000256" key="11">
    <source>
        <dbReference type="ARBA" id="ARBA00023163"/>
    </source>
</evidence>
<keyword evidence="6 15" id="KW-0548">Nucleotidyltransferase</keyword>
<dbReference type="GO" id="GO:0032549">
    <property type="term" value="F:ribonucleoside binding"/>
    <property type="evidence" value="ECO:0007669"/>
    <property type="project" value="InterPro"/>
</dbReference>
<feature type="domain" description="RNA polymerase Rpb2" evidence="23">
    <location>
        <begin position="969"/>
        <end position="1043"/>
    </location>
</feature>
<accession>A0A9W8N0K1</accession>
<dbReference type="InterPro" id="IPR007647">
    <property type="entry name" value="RNA_pol_Rpb2_5"/>
</dbReference>
<comment type="catalytic activity">
    <reaction evidence="14">
        <text>N(6)-D-ribulosyl-L-lysyl-[protein] + ATP = N(6)-(3-O-phospho-D-ribulosyl)-L-lysyl-[protein] + ADP + H(+)</text>
        <dbReference type="Rhea" id="RHEA:48432"/>
        <dbReference type="Rhea" id="RHEA-COMP:12103"/>
        <dbReference type="Rhea" id="RHEA-COMP:12104"/>
        <dbReference type="ChEBI" id="CHEBI:15378"/>
        <dbReference type="ChEBI" id="CHEBI:30616"/>
        <dbReference type="ChEBI" id="CHEBI:90418"/>
        <dbReference type="ChEBI" id="CHEBI:90420"/>
        <dbReference type="ChEBI" id="CHEBI:456216"/>
        <dbReference type="EC" id="2.7.1.172"/>
    </reaction>
    <physiologicalReaction direction="left-to-right" evidence="14">
        <dbReference type="Rhea" id="RHEA:48433"/>
    </physiologicalReaction>
</comment>
<dbReference type="EC" id="2.7.7.6" evidence="15"/>
<dbReference type="InterPro" id="IPR007121">
    <property type="entry name" value="RNA_pol_bsu_CS"/>
</dbReference>
<feature type="domain" description="RNA polymerase Rpb2" evidence="18">
    <location>
        <begin position="1424"/>
        <end position="1515"/>
    </location>
</feature>